<feature type="region of interest" description="Disordered" evidence="1">
    <location>
        <begin position="345"/>
        <end position="394"/>
    </location>
</feature>
<keyword evidence="3" id="KW-1185">Reference proteome</keyword>
<comment type="caution">
    <text evidence="2">The sequence shown here is derived from an EMBL/GenBank/DDBJ whole genome shotgun (WGS) entry which is preliminary data.</text>
</comment>
<reference evidence="2 3" key="1">
    <citation type="journal article" date="2013" name="Int. J. Syst. Evol. Microbiol.">
        <title>Aquimarina gracilis sp. nov., isolated from the gut microflora of a mussel, Mytilus coruscus, and emended description of Aquimarina spongiae.</title>
        <authorList>
            <person name="Park S.C."/>
            <person name="Choe H.N."/>
            <person name="Baik K.S."/>
            <person name="Seong C.N."/>
        </authorList>
    </citation>
    <scope>NUCLEOTIDE SEQUENCE [LARGE SCALE GENOMIC DNA]</scope>
    <source>
        <strain evidence="2 3">PSC32</strain>
    </source>
</reference>
<proteinExistence type="predicted"/>
<dbReference type="Proteomes" id="UP001327027">
    <property type="component" value="Unassembled WGS sequence"/>
</dbReference>
<dbReference type="EMBL" id="JAYKLX010000003">
    <property type="protein sequence ID" value="MEB3345408.1"/>
    <property type="molecule type" value="Genomic_DNA"/>
</dbReference>
<accession>A0ABU5ZUR8</accession>
<gene>
    <name evidence="2" type="ORF">U6A24_08065</name>
</gene>
<feature type="compositionally biased region" description="Basic and acidic residues" evidence="1">
    <location>
        <begin position="122"/>
        <end position="131"/>
    </location>
</feature>
<dbReference type="RefSeq" id="WP_324179433.1">
    <property type="nucleotide sequence ID" value="NZ_BAABAW010000007.1"/>
</dbReference>
<sequence length="579" mass="67324">MANKHLIGKKVLQIEIDSAKDAYAIQQRMSELVWKSLAPAISDLFDRLIPEDLVVRMDTIEIDIGAIQLEDDYLEEVVIQKIIDLLEETINERLRTVIRPKSPLKYKGKGDDQKRSKTNKNLFEKGNRSHSEGNYFKSTGKDTIRKYKQGRDDSKRSIQNKHQSLRRHYFEIWLYWLEKGTLPNYTSEPSHEWITLVLETLGLDLDAVIMLEHTLRKTPIALQRLVVQHTTKELKSIVELYTGFSQDKLVTLFSEIKTFLEEPIIKTKRINARAIEISMWRKIFTSVILDHKKLDSFSLAGDVLVQLSVELLINKAEIGKILKSDIEIKRYSFLQEVLQKEAQSGPDVQEHKILDKDKKNIQKEDRSEGENKTEEEKTDAQQENEQINLENSHEIESEKIRDEELLAAKESLESPQFFNNAGMVLLHPFLSTVFNKFELLKENDFVDFKARSKAVTVLHFLATGDENPREYEMVLPKFLCEMPVNMPMDHTVILSQKEKEEANNLLSAVIEHWGALGKVSPDSLREGFLMRQGKLEQEATGWKLYVEQKTMDILLDRLPWNLSIIKLPWMKELLKVEWR</sequence>
<evidence type="ECO:0000256" key="1">
    <source>
        <dbReference type="SAM" id="MobiDB-lite"/>
    </source>
</evidence>
<evidence type="ECO:0000313" key="3">
    <source>
        <dbReference type="Proteomes" id="UP001327027"/>
    </source>
</evidence>
<evidence type="ECO:0000313" key="2">
    <source>
        <dbReference type="EMBL" id="MEB3345408.1"/>
    </source>
</evidence>
<organism evidence="2 3">
    <name type="scientific">Aquimarina gracilis</name>
    <dbReference type="NCBI Taxonomy" id="874422"/>
    <lineage>
        <taxon>Bacteria</taxon>
        <taxon>Pseudomonadati</taxon>
        <taxon>Bacteroidota</taxon>
        <taxon>Flavobacteriia</taxon>
        <taxon>Flavobacteriales</taxon>
        <taxon>Flavobacteriaceae</taxon>
        <taxon>Aquimarina</taxon>
    </lineage>
</organism>
<dbReference type="InterPro" id="IPR045538">
    <property type="entry name" value="CIS_TMP"/>
</dbReference>
<feature type="compositionally biased region" description="Polar residues" evidence="1">
    <location>
        <begin position="381"/>
        <end position="390"/>
    </location>
</feature>
<dbReference type="Pfam" id="PF19268">
    <property type="entry name" value="CIS_TMP"/>
    <property type="match status" value="1"/>
</dbReference>
<feature type="region of interest" description="Disordered" evidence="1">
    <location>
        <begin position="105"/>
        <end position="138"/>
    </location>
</feature>
<feature type="compositionally biased region" description="Basic and acidic residues" evidence="1">
    <location>
        <begin position="348"/>
        <end position="380"/>
    </location>
</feature>
<name>A0ABU5ZUR8_9FLAO</name>
<protein>
    <submittedName>
        <fullName evidence="2">Contractile injection system tape measure protein</fullName>
    </submittedName>
</protein>